<evidence type="ECO:0000259" key="8">
    <source>
        <dbReference type="PROSITE" id="PS50166"/>
    </source>
</evidence>
<dbReference type="GO" id="GO:0006606">
    <property type="term" value="P:protein import into nucleus"/>
    <property type="evidence" value="ECO:0007669"/>
    <property type="project" value="InterPro"/>
</dbReference>
<evidence type="ECO:0000256" key="1">
    <source>
        <dbReference type="ARBA" id="ARBA00004123"/>
    </source>
</evidence>
<keyword evidence="3" id="KW-0813">Transport</keyword>
<evidence type="ECO:0000256" key="4">
    <source>
        <dbReference type="ARBA" id="ARBA00022490"/>
    </source>
</evidence>
<dbReference type="EMBL" id="JARGDH010000001">
    <property type="protein sequence ID" value="KAL0280720.1"/>
    <property type="molecule type" value="Genomic_DNA"/>
</dbReference>
<evidence type="ECO:0000256" key="6">
    <source>
        <dbReference type="ARBA" id="ARBA00022927"/>
    </source>
</evidence>
<sequence length="436" mass="48668">MENILSKLLEADNLVIIQGTKELREAFKSPDAIPALCNVLSTSNSPEIRQYAALLLRKRLSKQMQWSKLSPDVQNNIKQGILPILINEKEKFVKNSVAQFVAVIAKHEISKSNWPELLKLIQDLVTSSNESEVELGLFTLSVLTDIALDIFSNNPGPGSAFLCSTFQSPNCMNPTLGYYTIMTMIHVVSLCESNPYLRNTFNETIPRVIEIIKYLATTDEEKASECMELFDEISEYAVPLLVPHIQAVIHLCLELAMNKNLGDTIRNKALTLIGWITRIKKKAVIKHKLIKPIVDVVFALMCEPPEDEDDEEYFVDDDDDSTPTTNATQTLDVLALHLPPQKLITPVFEHVSAGLAGDNLYVKKASYLALAMLAEGCADCIRTKCLKMFLECVCRGITDPAPVVRNAALFALGQFSEHLQVTRYETFFDSTASELL</sequence>
<dbReference type="PROSITE" id="PS50166">
    <property type="entry name" value="IMPORTIN_B_NT"/>
    <property type="match status" value="1"/>
</dbReference>
<dbReference type="Pfam" id="PF25780">
    <property type="entry name" value="TPR_IPO5"/>
    <property type="match status" value="1"/>
</dbReference>
<dbReference type="InterPro" id="IPR011989">
    <property type="entry name" value="ARM-like"/>
</dbReference>
<dbReference type="Gene3D" id="1.25.10.10">
    <property type="entry name" value="Leucine-rich Repeat Variant"/>
    <property type="match status" value="1"/>
</dbReference>
<evidence type="ECO:0000313" key="9">
    <source>
        <dbReference type="EMBL" id="KAL0280720.1"/>
    </source>
</evidence>
<gene>
    <name evidence="9" type="ORF">PYX00_001937</name>
</gene>
<dbReference type="GO" id="GO:0005737">
    <property type="term" value="C:cytoplasm"/>
    <property type="evidence" value="ECO:0007669"/>
    <property type="project" value="UniProtKB-SubCell"/>
</dbReference>
<reference evidence="9" key="1">
    <citation type="journal article" date="2024" name="Gigascience">
        <title>Chromosome-level genome of the poultry shaft louse Menopon gallinae provides insight into the host-switching and adaptive evolution of parasitic lice.</title>
        <authorList>
            <person name="Xu Y."/>
            <person name="Ma L."/>
            <person name="Liu S."/>
            <person name="Liang Y."/>
            <person name="Liu Q."/>
            <person name="He Z."/>
            <person name="Tian L."/>
            <person name="Duan Y."/>
            <person name="Cai W."/>
            <person name="Li H."/>
            <person name="Song F."/>
        </authorList>
    </citation>
    <scope>NUCLEOTIDE SEQUENCE</scope>
    <source>
        <strain evidence="9">Cailab_2023a</strain>
    </source>
</reference>
<evidence type="ECO:0000256" key="2">
    <source>
        <dbReference type="ARBA" id="ARBA00004496"/>
    </source>
</evidence>
<keyword evidence="5" id="KW-0677">Repeat</keyword>
<feature type="domain" description="Importin N-terminal" evidence="8">
    <location>
        <begin position="19"/>
        <end position="87"/>
    </location>
</feature>
<comment type="subcellular location">
    <subcellularLocation>
        <location evidence="2">Cytoplasm</location>
    </subcellularLocation>
    <subcellularLocation>
        <location evidence="1">Nucleus</location>
    </subcellularLocation>
</comment>
<dbReference type="GO" id="GO:0005634">
    <property type="term" value="C:nucleus"/>
    <property type="evidence" value="ECO:0007669"/>
    <property type="project" value="UniProtKB-SubCell"/>
</dbReference>
<dbReference type="InterPro" id="IPR016024">
    <property type="entry name" value="ARM-type_fold"/>
</dbReference>
<dbReference type="PANTHER" id="PTHR10527">
    <property type="entry name" value="IMPORTIN BETA"/>
    <property type="match status" value="1"/>
</dbReference>
<dbReference type="InterPro" id="IPR000357">
    <property type="entry name" value="HEAT"/>
</dbReference>
<evidence type="ECO:0000256" key="7">
    <source>
        <dbReference type="ARBA" id="ARBA00023242"/>
    </source>
</evidence>
<protein>
    <recommendedName>
        <fullName evidence="8">Importin N-terminal domain-containing protein</fullName>
    </recommendedName>
</protein>
<dbReference type="Pfam" id="PF02985">
    <property type="entry name" value="HEAT"/>
    <property type="match status" value="1"/>
</dbReference>
<dbReference type="Pfam" id="PF03810">
    <property type="entry name" value="IBN_N"/>
    <property type="match status" value="1"/>
</dbReference>
<name>A0AAW2IGZ3_9NEOP</name>
<accession>A0AAW2IGZ3</accession>
<comment type="caution">
    <text evidence="9">The sequence shown here is derived from an EMBL/GenBank/DDBJ whole genome shotgun (WGS) entry which is preliminary data.</text>
</comment>
<keyword evidence="4" id="KW-0963">Cytoplasm</keyword>
<proteinExistence type="predicted"/>
<keyword evidence="7" id="KW-0539">Nucleus</keyword>
<dbReference type="InterPro" id="IPR057672">
    <property type="entry name" value="TPR_IPO4/5"/>
</dbReference>
<evidence type="ECO:0000256" key="5">
    <source>
        <dbReference type="ARBA" id="ARBA00022737"/>
    </source>
</evidence>
<dbReference type="GO" id="GO:0031267">
    <property type="term" value="F:small GTPase binding"/>
    <property type="evidence" value="ECO:0007669"/>
    <property type="project" value="InterPro"/>
</dbReference>
<keyword evidence="6" id="KW-0653">Protein transport</keyword>
<dbReference type="SUPFAM" id="SSF48371">
    <property type="entry name" value="ARM repeat"/>
    <property type="match status" value="1"/>
</dbReference>
<dbReference type="InterPro" id="IPR001494">
    <property type="entry name" value="Importin-beta_N"/>
</dbReference>
<dbReference type="InterPro" id="IPR040122">
    <property type="entry name" value="Importin_beta"/>
</dbReference>
<organism evidence="9">
    <name type="scientific">Menopon gallinae</name>
    <name type="common">poultry shaft louse</name>
    <dbReference type="NCBI Taxonomy" id="328185"/>
    <lineage>
        <taxon>Eukaryota</taxon>
        <taxon>Metazoa</taxon>
        <taxon>Ecdysozoa</taxon>
        <taxon>Arthropoda</taxon>
        <taxon>Hexapoda</taxon>
        <taxon>Insecta</taxon>
        <taxon>Pterygota</taxon>
        <taxon>Neoptera</taxon>
        <taxon>Paraneoptera</taxon>
        <taxon>Psocodea</taxon>
        <taxon>Troctomorpha</taxon>
        <taxon>Phthiraptera</taxon>
        <taxon>Amblycera</taxon>
        <taxon>Menoponidae</taxon>
        <taxon>Menopon</taxon>
    </lineage>
</organism>
<dbReference type="AlphaFoldDB" id="A0AAW2IGZ3"/>
<dbReference type="SMART" id="SM00913">
    <property type="entry name" value="IBN_N"/>
    <property type="match status" value="1"/>
</dbReference>
<evidence type="ECO:0000256" key="3">
    <source>
        <dbReference type="ARBA" id="ARBA00022448"/>
    </source>
</evidence>